<keyword evidence="3" id="KW-1185">Reference proteome</keyword>
<dbReference type="Pfam" id="PF15615">
    <property type="entry name" value="TerB_C"/>
    <property type="match status" value="1"/>
</dbReference>
<comment type="caution">
    <text evidence="2">The sequence shown here is derived from an EMBL/GenBank/DDBJ whole genome shotgun (WGS) entry which is preliminary data.</text>
</comment>
<gene>
    <name evidence="2" type="ORF">DXN04_03100</name>
</gene>
<organism evidence="2 3">
    <name type="scientific">Chitinophaga silvisoli</name>
    <dbReference type="NCBI Taxonomy" id="2291814"/>
    <lineage>
        <taxon>Bacteria</taxon>
        <taxon>Pseudomonadati</taxon>
        <taxon>Bacteroidota</taxon>
        <taxon>Chitinophagia</taxon>
        <taxon>Chitinophagales</taxon>
        <taxon>Chitinophagaceae</taxon>
        <taxon>Chitinophaga</taxon>
    </lineage>
</organism>
<name>A0A3E1P8I1_9BACT</name>
<protein>
    <recommendedName>
        <fullName evidence="1">TerB-C domain-containing protein</fullName>
    </recommendedName>
</protein>
<accession>A0A3E1P8I1</accession>
<sequence length="476" mass="54741">MIINCHVQYPKIPYIDSIMANYQNPDKDVIDVNSMVNPDDLRIPSQNHLPGPEQEPAYLEDIKLGKKYQTRLNLSPDEITWLNSFYCFRNAFNSIEGCEIAIVKLFLLTVKSLNKRLKTEGSSLEQEISRIREKSLQSPEYFMGYDNTYIQQAAEAEAFYTIYKKAEAMVRAAWGHKRKISAEYTSYSTAAKDQFNSKLGPLVDEIVAYLQPTIGQTDEQIELELNAATTTRWKDKMEEITASYSKDTTVKALYHLGSQNLRNPARENIYYEAARFMAAYDKPETLKLYLHYIYHDLKSSKFDQKELNKSLQKKLFTDQSQLAEFQAIVNELIKDQNLLKATMKVDTICLPKRRIIELDHNQIQAVTDAHSITVETLNGYLQEEEVIIIPEPVKEPIQQSAAPLSPLQVEFLRLFPDDYQLSASAVEAFALGKGLFKNQLLDSINEACYEVLDDVLIEEDDDQYTININYYTQIFS</sequence>
<dbReference type="InterPro" id="IPR028932">
    <property type="entry name" value="TerB-C"/>
</dbReference>
<evidence type="ECO:0000313" key="3">
    <source>
        <dbReference type="Proteomes" id="UP000261174"/>
    </source>
</evidence>
<proteinExistence type="predicted"/>
<feature type="domain" description="TerB-C" evidence="1">
    <location>
        <begin position="352"/>
        <end position="474"/>
    </location>
</feature>
<dbReference type="AlphaFoldDB" id="A0A3E1P8I1"/>
<evidence type="ECO:0000313" key="2">
    <source>
        <dbReference type="EMBL" id="RFM36505.1"/>
    </source>
</evidence>
<reference evidence="2 3" key="1">
    <citation type="submission" date="2018-08" db="EMBL/GenBank/DDBJ databases">
        <title>Chitinophaga sp. K20C18050901, a novel bacterium isolated from forest soil.</title>
        <authorList>
            <person name="Wang C."/>
        </authorList>
    </citation>
    <scope>NUCLEOTIDE SEQUENCE [LARGE SCALE GENOMIC DNA]</scope>
    <source>
        <strain evidence="2 3">K20C18050901</strain>
    </source>
</reference>
<evidence type="ECO:0000259" key="1">
    <source>
        <dbReference type="Pfam" id="PF15615"/>
    </source>
</evidence>
<dbReference type="EMBL" id="QTJV01000001">
    <property type="protein sequence ID" value="RFM36505.1"/>
    <property type="molecule type" value="Genomic_DNA"/>
</dbReference>
<dbReference type="Proteomes" id="UP000261174">
    <property type="component" value="Unassembled WGS sequence"/>
</dbReference>